<dbReference type="RefSeq" id="WP_166932464.1">
    <property type="nucleotide sequence ID" value="NZ_BAAADD010000002.1"/>
</dbReference>
<comment type="caution">
    <text evidence="8">The sequence shown here is derived from an EMBL/GenBank/DDBJ whole genome shotgun (WGS) entry which is preliminary data.</text>
</comment>
<sequence>MIIVRSPLRITLGGGGTDHPSYYNEYEGFLISAAINKYVYVMLHQGFHNDLVIRYSKLERVSKLEDVQHPVVREVLKMMDIDWRGLEINVMVDIPTRAELGASSAFTTALLRALHIYTKRSARTSEIAQMASQIQLEKLQEPLGKQDQYISALGGVRAFRFCKDNHVENWPVTMTDEMRANLEDSLALFYTGIDSPAREIEEELNRRVMASDDEMVNHLHFVKELGLRSLEALERGYLNEFGQLMDQHWQRKRNRSRFISNPKFDEWYELAMQNGATGGKLLGAGGGGFFLFQTNDKPRLRRAMLSSGLREVRFLFDFEGTKSLVQ</sequence>
<dbReference type="Pfam" id="PF08544">
    <property type="entry name" value="GHMP_kinases_C"/>
    <property type="match status" value="1"/>
</dbReference>
<evidence type="ECO:0000256" key="2">
    <source>
        <dbReference type="ARBA" id="ARBA00022741"/>
    </source>
</evidence>
<keyword evidence="4" id="KW-0067">ATP-binding</keyword>
<dbReference type="InterPro" id="IPR001174">
    <property type="entry name" value="HddA/FKP"/>
</dbReference>
<dbReference type="PRINTS" id="PR00960">
    <property type="entry name" value="LMBPPROTEIN"/>
</dbReference>
<protein>
    <submittedName>
        <fullName evidence="8">GHMP kinase</fullName>
    </submittedName>
</protein>
<keyword evidence="3 8" id="KW-0418">Kinase</keyword>
<evidence type="ECO:0000256" key="3">
    <source>
        <dbReference type="ARBA" id="ARBA00022777"/>
    </source>
</evidence>
<evidence type="ECO:0000313" key="8">
    <source>
        <dbReference type="EMBL" id="GAA0562897.1"/>
    </source>
</evidence>
<name>A0ABN1EB45_9PROT</name>
<evidence type="ECO:0000256" key="4">
    <source>
        <dbReference type="ARBA" id="ARBA00022840"/>
    </source>
</evidence>
<feature type="domain" description="GHMP kinase N-terminal" evidence="6">
    <location>
        <begin position="75"/>
        <end position="155"/>
    </location>
</feature>
<dbReference type="EMBL" id="BAAADD010000002">
    <property type="protein sequence ID" value="GAA0562897.1"/>
    <property type="molecule type" value="Genomic_DNA"/>
</dbReference>
<dbReference type="InterPro" id="IPR052203">
    <property type="entry name" value="GHMP_Kinase-Related"/>
</dbReference>
<dbReference type="InterPro" id="IPR020568">
    <property type="entry name" value="Ribosomal_Su5_D2-typ_SF"/>
</dbReference>
<dbReference type="InterPro" id="IPR013750">
    <property type="entry name" value="GHMP_kinase_C_dom"/>
</dbReference>
<gene>
    <name evidence="8" type="ORF">GCM10008942_09170</name>
</gene>
<keyword evidence="1" id="KW-0808">Transferase</keyword>
<reference evidence="8 9" key="1">
    <citation type="journal article" date="2019" name="Int. J. Syst. Evol. Microbiol.">
        <title>The Global Catalogue of Microorganisms (GCM) 10K type strain sequencing project: providing services to taxonomists for standard genome sequencing and annotation.</title>
        <authorList>
            <consortium name="The Broad Institute Genomics Platform"/>
            <consortium name="The Broad Institute Genome Sequencing Center for Infectious Disease"/>
            <person name="Wu L."/>
            <person name="Ma J."/>
        </authorList>
    </citation>
    <scope>NUCLEOTIDE SEQUENCE [LARGE SCALE GENOMIC DNA]</scope>
    <source>
        <strain evidence="8 9">JCM 15089</strain>
    </source>
</reference>
<evidence type="ECO:0000256" key="1">
    <source>
        <dbReference type="ARBA" id="ARBA00022679"/>
    </source>
</evidence>
<dbReference type="Pfam" id="PF00288">
    <property type="entry name" value="GHMP_kinases_N"/>
    <property type="match status" value="1"/>
</dbReference>
<feature type="domain" description="GHMP kinase C-terminal" evidence="7">
    <location>
        <begin position="230"/>
        <end position="304"/>
    </location>
</feature>
<dbReference type="Proteomes" id="UP001499951">
    <property type="component" value="Unassembled WGS sequence"/>
</dbReference>
<dbReference type="PANTHER" id="PTHR32463">
    <property type="entry name" value="L-FUCOSE KINASE"/>
    <property type="match status" value="1"/>
</dbReference>
<organism evidence="8 9">
    <name type="scientific">Rhizomicrobium electricum</name>
    <dbReference type="NCBI Taxonomy" id="480070"/>
    <lineage>
        <taxon>Bacteria</taxon>
        <taxon>Pseudomonadati</taxon>
        <taxon>Pseudomonadota</taxon>
        <taxon>Alphaproteobacteria</taxon>
        <taxon>Micropepsales</taxon>
        <taxon>Micropepsaceae</taxon>
        <taxon>Rhizomicrobium</taxon>
    </lineage>
</organism>
<comment type="similarity">
    <text evidence="5">Belongs to the GHMP kinase family.</text>
</comment>
<dbReference type="InterPro" id="IPR006204">
    <property type="entry name" value="GHMP_kinase_N_dom"/>
</dbReference>
<dbReference type="PANTHER" id="PTHR32463:SF0">
    <property type="entry name" value="L-FUCOSE KINASE"/>
    <property type="match status" value="1"/>
</dbReference>
<dbReference type="SUPFAM" id="SSF54211">
    <property type="entry name" value="Ribosomal protein S5 domain 2-like"/>
    <property type="match status" value="1"/>
</dbReference>
<dbReference type="InterPro" id="IPR036554">
    <property type="entry name" value="GHMP_kinase_C_sf"/>
</dbReference>
<keyword evidence="2" id="KW-0547">Nucleotide-binding</keyword>
<evidence type="ECO:0000259" key="7">
    <source>
        <dbReference type="Pfam" id="PF08544"/>
    </source>
</evidence>
<dbReference type="InterPro" id="IPR014606">
    <property type="entry name" value="Heptose_7-P_kinase"/>
</dbReference>
<evidence type="ECO:0000313" key="9">
    <source>
        <dbReference type="Proteomes" id="UP001499951"/>
    </source>
</evidence>
<evidence type="ECO:0000259" key="6">
    <source>
        <dbReference type="Pfam" id="PF00288"/>
    </source>
</evidence>
<dbReference type="GO" id="GO:0016301">
    <property type="term" value="F:kinase activity"/>
    <property type="evidence" value="ECO:0007669"/>
    <property type="project" value="UniProtKB-KW"/>
</dbReference>
<keyword evidence="9" id="KW-1185">Reference proteome</keyword>
<dbReference type="Gene3D" id="3.30.230.120">
    <property type="match status" value="1"/>
</dbReference>
<dbReference type="PIRSF" id="PIRSF036406">
    <property type="entry name" value="Hept_kin"/>
    <property type="match status" value="1"/>
</dbReference>
<evidence type="ECO:0000256" key="5">
    <source>
        <dbReference type="ARBA" id="ARBA00038121"/>
    </source>
</evidence>
<dbReference type="SUPFAM" id="SSF55060">
    <property type="entry name" value="GHMP Kinase, C-terminal domain"/>
    <property type="match status" value="1"/>
</dbReference>
<proteinExistence type="inferred from homology"/>
<accession>A0ABN1EB45</accession>